<gene>
    <name evidence="11" type="primary">Or132</name>
    <name evidence="11" type="ORF">DALL_DALL000146</name>
</gene>
<dbReference type="InterPro" id="IPR004117">
    <property type="entry name" value="7tm6_olfct_rcpt"/>
</dbReference>
<keyword evidence="4 10" id="KW-0812">Transmembrane</keyword>
<keyword evidence="6 10" id="KW-1133">Transmembrane helix</keyword>
<dbReference type="PANTHER" id="PTHR21137">
    <property type="entry name" value="ODORANT RECEPTOR"/>
    <property type="match status" value="1"/>
</dbReference>
<evidence type="ECO:0000256" key="6">
    <source>
        <dbReference type="ARBA" id="ARBA00022989"/>
    </source>
</evidence>
<proteinExistence type="inferred from homology"/>
<keyword evidence="12" id="KW-1185">Reference proteome</keyword>
<keyword evidence="8 10" id="KW-0675">Receptor</keyword>
<evidence type="ECO:0000256" key="7">
    <source>
        <dbReference type="ARBA" id="ARBA00023136"/>
    </source>
</evidence>
<keyword evidence="9 10" id="KW-0807">Transducer</keyword>
<feature type="transmembrane region" description="Helical" evidence="10">
    <location>
        <begin position="305"/>
        <end position="326"/>
    </location>
</feature>
<feature type="transmembrane region" description="Helical" evidence="10">
    <location>
        <begin position="178"/>
        <end position="200"/>
    </location>
</feature>
<dbReference type="GO" id="GO:0007165">
    <property type="term" value="P:signal transduction"/>
    <property type="evidence" value="ECO:0007669"/>
    <property type="project" value="UniProtKB-KW"/>
</dbReference>
<dbReference type="Proteomes" id="UP000297026">
    <property type="component" value="Unassembled WGS sequence"/>
</dbReference>
<sequence>MENIFDCSYYWITKRGLQCIGQWPFQSSKEKRILRCLTFFTITSFLTPTIIKCITSIDDIDVVIEDLFIIGLIALAFTKFFNWTIMEDTVITMIQLLLTIKRDWKSLIDQRDIELLQQHSERAQKLGVAFATFVYGSLLLYFCTPAIPKILDFFHPLNETRPRLFLSPTEYFIDQEKYYIYILFHAYISSSIYTACIVFFENFFAICVSHACGKFEILKAHLESIHLDGTILIEETSLADFYFIKNRIRICSDLQTQTLQFVDCLESSYRGALLLTVGINIGLIVLAGTVAMIKNSEPSESIRMVCIIVDLIFHLFYSSWLGHVLVVQNERVLDAVSSEWYRFSNRSQLMLLPIMMRSLKPCQLTAGKLYIMSMQGFGAAMRTVISFFTLLNSTR</sequence>
<dbReference type="GO" id="GO:0005549">
    <property type="term" value="F:odorant binding"/>
    <property type="evidence" value="ECO:0007669"/>
    <property type="project" value="InterPro"/>
</dbReference>
<evidence type="ECO:0000256" key="9">
    <source>
        <dbReference type="ARBA" id="ARBA00023224"/>
    </source>
</evidence>
<dbReference type="GO" id="GO:0004984">
    <property type="term" value="F:olfactory receptor activity"/>
    <property type="evidence" value="ECO:0007669"/>
    <property type="project" value="InterPro"/>
</dbReference>
<dbReference type="EMBL" id="ML158592">
    <property type="protein sequence ID" value="THK32963.1"/>
    <property type="molecule type" value="Genomic_DNA"/>
</dbReference>
<dbReference type="PANTHER" id="PTHR21137:SF35">
    <property type="entry name" value="ODORANT RECEPTOR 19A-RELATED"/>
    <property type="match status" value="1"/>
</dbReference>
<feature type="transmembrane region" description="Helical" evidence="10">
    <location>
        <begin position="272"/>
        <end position="293"/>
    </location>
</feature>
<feature type="transmembrane region" description="Helical" evidence="10">
    <location>
        <begin position="126"/>
        <end position="147"/>
    </location>
</feature>
<keyword evidence="3 10" id="KW-0716">Sensory transduction</keyword>
<comment type="subcellular location">
    <subcellularLocation>
        <location evidence="1 10">Cell membrane</location>
        <topology evidence="1 10">Multi-pass membrane protein</topology>
    </subcellularLocation>
</comment>
<organism evidence="11 12">
    <name type="scientific">Diachasma alloeum</name>
    <dbReference type="NCBI Taxonomy" id="454923"/>
    <lineage>
        <taxon>Eukaryota</taxon>
        <taxon>Metazoa</taxon>
        <taxon>Ecdysozoa</taxon>
        <taxon>Arthropoda</taxon>
        <taxon>Hexapoda</taxon>
        <taxon>Insecta</taxon>
        <taxon>Pterygota</taxon>
        <taxon>Neoptera</taxon>
        <taxon>Endopterygota</taxon>
        <taxon>Hymenoptera</taxon>
        <taxon>Apocrita</taxon>
        <taxon>Ichneumonoidea</taxon>
        <taxon>Braconidae</taxon>
        <taxon>Opiinae</taxon>
        <taxon>Diachasma</taxon>
    </lineage>
</organism>
<feature type="transmembrane region" description="Helical" evidence="10">
    <location>
        <begin position="369"/>
        <end position="391"/>
    </location>
</feature>
<keyword evidence="7 10" id="KW-0472">Membrane</keyword>
<dbReference type="AlphaFoldDB" id="A0A4E0S4F7"/>
<keyword evidence="2" id="KW-1003">Cell membrane</keyword>
<evidence type="ECO:0000256" key="3">
    <source>
        <dbReference type="ARBA" id="ARBA00022606"/>
    </source>
</evidence>
<evidence type="ECO:0000256" key="8">
    <source>
        <dbReference type="ARBA" id="ARBA00023170"/>
    </source>
</evidence>
<dbReference type="GO" id="GO:0005886">
    <property type="term" value="C:plasma membrane"/>
    <property type="evidence" value="ECO:0007669"/>
    <property type="project" value="UniProtKB-SubCell"/>
</dbReference>
<accession>A0A4E0S4F7</accession>
<evidence type="ECO:0000256" key="2">
    <source>
        <dbReference type="ARBA" id="ARBA00022475"/>
    </source>
</evidence>
<feature type="transmembrane region" description="Helical" evidence="10">
    <location>
        <begin position="67"/>
        <end position="86"/>
    </location>
</feature>
<protein>
    <recommendedName>
        <fullName evidence="10">Odorant receptor</fullName>
    </recommendedName>
</protein>
<evidence type="ECO:0000256" key="5">
    <source>
        <dbReference type="ARBA" id="ARBA00022725"/>
    </source>
</evidence>
<comment type="similarity">
    <text evidence="10">Belongs to the insect chemoreceptor superfamily. Heteromeric odorant receptor channel (TC 1.A.69) family.</text>
</comment>
<dbReference type="OrthoDB" id="7530072at2759"/>
<feature type="transmembrane region" description="Helical" evidence="10">
    <location>
        <begin position="32"/>
        <end position="55"/>
    </location>
</feature>
<evidence type="ECO:0000313" key="11">
    <source>
        <dbReference type="EMBL" id="THK32963.1"/>
    </source>
</evidence>
<name>A0A4E0S4F7_9HYME</name>
<reference evidence="11" key="1">
    <citation type="submission" date="2019-02" db="EMBL/GenBank/DDBJ databases">
        <title>Genome of the parasitoid wasp Diachasma alloeum, an emerging model for ecological speciation and transitions to asexual reproduction.</title>
        <authorList>
            <person name="Robertson H.M."/>
            <person name="Walden K.K."/>
            <person name="Tvedte E.S."/>
            <person name="Hood G.R."/>
            <person name="Feder J.L."/>
            <person name="Forbes A.A."/>
            <person name="Logsdon J.M."/>
            <person name="Mcelroy K.E."/>
        </authorList>
    </citation>
    <scope>NUCLEOTIDE SEQUENCE [LARGE SCALE GENOMIC DNA]</scope>
    <source>
        <strain evidence="11">Michigan</strain>
    </source>
</reference>
<evidence type="ECO:0000313" key="12">
    <source>
        <dbReference type="Proteomes" id="UP000297026"/>
    </source>
</evidence>
<dbReference type="Pfam" id="PF02949">
    <property type="entry name" value="7tm_6"/>
    <property type="match status" value="1"/>
</dbReference>
<keyword evidence="5 10" id="KW-0552">Olfaction</keyword>
<evidence type="ECO:0000256" key="1">
    <source>
        <dbReference type="ARBA" id="ARBA00004651"/>
    </source>
</evidence>
<evidence type="ECO:0000256" key="10">
    <source>
        <dbReference type="RuleBase" id="RU351113"/>
    </source>
</evidence>
<evidence type="ECO:0000256" key="4">
    <source>
        <dbReference type="ARBA" id="ARBA00022692"/>
    </source>
</evidence>